<reference evidence="2 3" key="1">
    <citation type="submission" date="2020-07" db="EMBL/GenBank/DDBJ databases">
        <authorList>
            <person name="Feng X."/>
        </authorList>
    </citation>
    <scope>NUCLEOTIDE SEQUENCE [LARGE SCALE GENOMIC DNA]</scope>
    <source>
        <strain evidence="2 3">JCM14086</strain>
    </source>
</reference>
<dbReference type="Proteomes" id="UP000525652">
    <property type="component" value="Unassembled WGS sequence"/>
</dbReference>
<proteinExistence type="predicted"/>
<dbReference type="AlphaFoldDB" id="A0A7X1B0D5"/>
<sequence length="264" mass="28605">MYNTKSISSCLSLVALSLGIASANAEAGQPSASAQANNPLANTTALNFQNYYIGEFTGDNDADYGNQVDIRYAQPFHFKGDWLARATLPVNTFPDSGGHTTGLGDFNIFAAYLIDTGDPAISFGAGPQLTMPTATDSVLGSEKWSAGFANVLFDARSKRFQYGYLLTWQASFAGPSDVKDVNSGAFQPFLFLQMGEGWYLRSAPIMVYDFESDDYTIPVGLGVGKVIPTKSIVYNLFVEPQYSVADRGSSFAQWQLFAGLNLQY</sequence>
<organism evidence="2 3">
    <name type="scientific">Puniceicoccus vermicola</name>
    <dbReference type="NCBI Taxonomy" id="388746"/>
    <lineage>
        <taxon>Bacteria</taxon>
        <taxon>Pseudomonadati</taxon>
        <taxon>Verrucomicrobiota</taxon>
        <taxon>Opitutia</taxon>
        <taxon>Puniceicoccales</taxon>
        <taxon>Puniceicoccaceae</taxon>
        <taxon>Puniceicoccus</taxon>
    </lineage>
</organism>
<keyword evidence="1" id="KW-0732">Signal</keyword>
<evidence type="ECO:0000313" key="3">
    <source>
        <dbReference type="Proteomes" id="UP000525652"/>
    </source>
</evidence>
<protein>
    <recommendedName>
        <fullName evidence="4">Transporter</fullName>
    </recommendedName>
</protein>
<name>A0A7X1B0D5_9BACT</name>
<evidence type="ECO:0008006" key="4">
    <source>
        <dbReference type="Google" id="ProtNLM"/>
    </source>
</evidence>
<accession>A0A7X1B0D5</accession>
<dbReference type="EMBL" id="JACHVA010000126">
    <property type="protein sequence ID" value="MBC2603295.1"/>
    <property type="molecule type" value="Genomic_DNA"/>
</dbReference>
<evidence type="ECO:0000256" key="1">
    <source>
        <dbReference type="SAM" id="SignalP"/>
    </source>
</evidence>
<keyword evidence="3" id="KW-1185">Reference proteome</keyword>
<feature type="chain" id="PRO_5031032230" description="Transporter" evidence="1">
    <location>
        <begin position="28"/>
        <end position="264"/>
    </location>
</feature>
<feature type="signal peptide" evidence="1">
    <location>
        <begin position="1"/>
        <end position="27"/>
    </location>
</feature>
<gene>
    <name evidence="2" type="ORF">H5P30_16050</name>
</gene>
<evidence type="ECO:0000313" key="2">
    <source>
        <dbReference type="EMBL" id="MBC2603295.1"/>
    </source>
</evidence>
<comment type="caution">
    <text evidence="2">The sequence shown here is derived from an EMBL/GenBank/DDBJ whole genome shotgun (WGS) entry which is preliminary data.</text>
</comment>
<dbReference type="RefSeq" id="WP_185693927.1">
    <property type="nucleotide sequence ID" value="NZ_JACHVA010000126.1"/>
</dbReference>